<dbReference type="EMBL" id="AE017194">
    <property type="protein sequence ID" value="AAS39807.1"/>
    <property type="molecule type" value="Genomic_DNA"/>
</dbReference>
<evidence type="ECO:0000313" key="1">
    <source>
        <dbReference type="EMBL" id="AAS39807.1"/>
    </source>
</evidence>
<dbReference type="Proteomes" id="UP000002527">
    <property type="component" value="Chromosome"/>
</dbReference>
<protein>
    <submittedName>
        <fullName evidence="1">Uncharacterized protein</fullName>
    </submittedName>
</protein>
<organism evidence="1 2">
    <name type="scientific">Bacillus cereus (strain ATCC 10987 / NRS 248)</name>
    <dbReference type="NCBI Taxonomy" id="222523"/>
    <lineage>
        <taxon>Bacteria</taxon>
        <taxon>Bacillati</taxon>
        <taxon>Bacillota</taxon>
        <taxon>Bacilli</taxon>
        <taxon>Bacillales</taxon>
        <taxon>Bacillaceae</taxon>
        <taxon>Bacillus</taxon>
        <taxon>Bacillus cereus group</taxon>
    </lineage>
</organism>
<gene>
    <name evidence="1" type="ordered locus">BCE_0876</name>
</gene>
<dbReference type="KEGG" id="bca:BCE_0876"/>
<sequence>MTKKNITKHLHFVKIQFIYKKSDFLYFIFEM</sequence>
<reference evidence="1 2" key="1">
    <citation type="journal article" date="2004" name="Nucleic Acids Res.">
        <title>The genome sequence of Bacillus cereus ATCC 10987 reveals metabolic adaptations and a large plasmid related to Bacillus anthracis pXO1.</title>
        <authorList>
            <person name="Rasko D.A."/>
            <person name="Ravel J."/>
            <person name="Okstad O.A."/>
            <person name="Helgason E."/>
            <person name="Cer R.Z."/>
            <person name="Jiang L."/>
            <person name="Shores K.A."/>
            <person name="Fouts D.E."/>
            <person name="Tourasse N.J."/>
            <person name="Angiuoli S.V."/>
            <person name="Kolonay J."/>
            <person name="Nelson W.C."/>
            <person name="Kolsto A.-B."/>
            <person name="Fraser C.M."/>
            <person name="Read T.D."/>
        </authorList>
    </citation>
    <scope>NUCLEOTIDE SEQUENCE [LARGE SCALE GENOMIC DNA]</scope>
    <source>
        <strain evidence="2">ATCC 10987 / NRS 248</strain>
    </source>
</reference>
<name>Q73D38_BACC1</name>
<accession>Q73D38</accession>
<proteinExistence type="predicted"/>
<dbReference type="HOGENOM" id="CLU_3394877_0_0_9"/>
<dbReference type="AlphaFoldDB" id="Q73D38"/>
<evidence type="ECO:0000313" key="2">
    <source>
        <dbReference type="Proteomes" id="UP000002527"/>
    </source>
</evidence>